<dbReference type="EMBL" id="UHDK01000001">
    <property type="protein sequence ID" value="SUM31854.1"/>
    <property type="molecule type" value="Genomic_DNA"/>
</dbReference>
<evidence type="ECO:0000313" key="1">
    <source>
        <dbReference type="EMBL" id="SUM31854.1"/>
    </source>
</evidence>
<organism evidence="1 2">
    <name type="scientific">Staphylococcus gallinarum</name>
    <dbReference type="NCBI Taxonomy" id="1293"/>
    <lineage>
        <taxon>Bacteria</taxon>
        <taxon>Bacillati</taxon>
        <taxon>Bacillota</taxon>
        <taxon>Bacilli</taxon>
        <taxon>Bacillales</taxon>
        <taxon>Staphylococcaceae</taxon>
        <taxon>Staphylococcus</taxon>
    </lineage>
</organism>
<protein>
    <submittedName>
        <fullName evidence="1">Uncharacterized protein</fullName>
    </submittedName>
</protein>
<accession>A0A380FF58</accession>
<proteinExistence type="predicted"/>
<name>A0A380FF58_STAGA</name>
<sequence>MVQLRDQLQLQIQVQQQAMLTYTTGDNVLGTYLIAELKLDNLSVHTGGTLITGQTMPQLMVIQ</sequence>
<gene>
    <name evidence="1" type="ORF">NCTC12195_01291</name>
</gene>
<evidence type="ECO:0000313" key="2">
    <source>
        <dbReference type="Proteomes" id="UP000255277"/>
    </source>
</evidence>
<reference evidence="1 2" key="1">
    <citation type="submission" date="2018-06" db="EMBL/GenBank/DDBJ databases">
        <authorList>
            <consortium name="Pathogen Informatics"/>
            <person name="Doyle S."/>
        </authorList>
    </citation>
    <scope>NUCLEOTIDE SEQUENCE [LARGE SCALE GENOMIC DNA]</scope>
    <source>
        <strain evidence="1 2">NCTC12195</strain>
    </source>
</reference>
<dbReference type="Proteomes" id="UP000255277">
    <property type="component" value="Unassembled WGS sequence"/>
</dbReference>
<dbReference type="AlphaFoldDB" id="A0A380FF58"/>